<dbReference type="AlphaFoldDB" id="A0A822YAH2"/>
<keyword evidence="3" id="KW-1185">Reference proteome</keyword>
<sequence>MDKLSVHQRKGAKQAKSKNKPIKVVYISNPMKVKTSASQFRALVQELTGRDSDETDATRFSDFDSVDGVQVVPDQVAKVTYDDSPEIPRVDTYQESPASSDSNLFEPFNDVFTPQMLESFAGFFPSSLTTESLQLKLSIPLLLKLN</sequence>
<evidence type="ECO:0000313" key="3">
    <source>
        <dbReference type="Proteomes" id="UP000607653"/>
    </source>
</evidence>
<gene>
    <name evidence="2" type="ORF">HUJ06_030770</name>
</gene>
<dbReference type="PANTHER" id="PTHR33624:SF2">
    <property type="entry name" value="SIGMA FACTOR BINDING PROTEIN 1, CHLOROPLASTIC"/>
    <property type="match status" value="1"/>
</dbReference>
<organism evidence="2 3">
    <name type="scientific">Nelumbo nucifera</name>
    <name type="common">Sacred lotus</name>
    <dbReference type="NCBI Taxonomy" id="4432"/>
    <lineage>
        <taxon>Eukaryota</taxon>
        <taxon>Viridiplantae</taxon>
        <taxon>Streptophyta</taxon>
        <taxon>Embryophyta</taxon>
        <taxon>Tracheophyta</taxon>
        <taxon>Spermatophyta</taxon>
        <taxon>Magnoliopsida</taxon>
        <taxon>Proteales</taxon>
        <taxon>Nelumbonaceae</taxon>
        <taxon>Nelumbo</taxon>
    </lineage>
</organism>
<accession>A0A822YAH2</accession>
<dbReference type="Proteomes" id="UP000607653">
    <property type="component" value="Unassembled WGS sequence"/>
</dbReference>
<dbReference type="Pfam" id="PF05678">
    <property type="entry name" value="VQ"/>
    <property type="match status" value="1"/>
</dbReference>
<dbReference type="EMBL" id="DUZY01000002">
    <property type="protein sequence ID" value="DAD29302.1"/>
    <property type="molecule type" value="Genomic_DNA"/>
</dbReference>
<dbReference type="InterPro" id="IPR039335">
    <property type="entry name" value="SIB1/2"/>
</dbReference>
<feature type="domain" description="VQ" evidence="1">
    <location>
        <begin position="27"/>
        <end position="53"/>
    </location>
</feature>
<comment type="caution">
    <text evidence="2">The sequence shown here is derived from an EMBL/GenBank/DDBJ whole genome shotgun (WGS) entry which is preliminary data.</text>
</comment>
<evidence type="ECO:0000259" key="1">
    <source>
        <dbReference type="Pfam" id="PF05678"/>
    </source>
</evidence>
<dbReference type="PANTHER" id="PTHR33624">
    <property type="entry name" value="SIGMA FACTOR BINDING PROTEIN 1, CHLOROPLASTIC"/>
    <property type="match status" value="1"/>
</dbReference>
<proteinExistence type="predicted"/>
<evidence type="ECO:0000313" key="2">
    <source>
        <dbReference type="EMBL" id="DAD29302.1"/>
    </source>
</evidence>
<dbReference type="InterPro" id="IPR008889">
    <property type="entry name" value="VQ"/>
</dbReference>
<reference evidence="2 3" key="1">
    <citation type="journal article" date="2020" name="Mol. Biol. Evol.">
        <title>Distinct Expression and Methylation Patterns for Genes with Different Fates following a Single Whole-Genome Duplication in Flowering Plants.</title>
        <authorList>
            <person name="Shi T."/>
            <person name="Rahmani R.S."/>
            <person name="Gugger P.F."/>
            <person name="Wang M."/>
            <person name="Li H."/>
            <person name="Zhang Y."/>
            <person name="Li Z."/>
            <person name="Wang Q."/>
            <person name="Van de Peer Y."/>
            <person name="Marchal K."/>
            <person name="Chen J."/>
        </authorList>
    </citation>
    <scope>NUCLEOTIDE SEQUENCE [LARGE SCALE GENOMIC DNA]</scope>
    <source>
        <tissue evidence="2">Leaf</tissue>
    </source>
</reference>
<protein>
    <recommendedName>
        <fullName evidence="1">VQ domain-containing protein</fullName>
    </recommendedName>
</protein>
<name>A0A822YAH2_NELNU</name>